<sequence>MNRSIEVKNYDVNKNLSAMVYKIVKQTKERDIHLPEGNVQEIYIDIRNQDVSLEKQEFIKDKIVKDSNGIIKKKISI</sequence>
<gene>
    <name evidence="1" type="ORF">EII28_08110</name>
</gene>
<evidence type="ECO:0000313" key="1">
    <source>
        <dbReference type="EMBL" id="RRD36827.1"/>
    </source>
</evidence>
<comment type="caution">
    <text evidence="1">The sequence shown here is derived from an EMBL/GenBank/DDBJ whole genome shotgun (WGS) entry which is preliminary data.</text>
</comment>
<dbReference type="EMBL" id="RQZD01000017">
    <property type="protein sequence ID" value="RRD36827.1"/>
    <property type="molecule type" value="Genomic_DNA"/>
</dbReference>
<name>A0A3P1VT22_FUSNU</name>
<protein>
    <submittedName>
        <fullName evidence="1">Uncharacterized protein</fullName>
    </submittedName>
</protein>
<accession>A0A3P1VT22</accession>
<dbReference type="AlphaFoldDB" id="A0A3P1VT22"/>
<reference evidence="1" key="1">
    <citation type="submission" date="2018-11" db="EMBL/GenBank/DDBJ databases">
        <title>Genomes From Bacteria Associated with the Canine Oral Cavity: a Test Case for Automated Genome-Based Taxonomic Assignment.</title>
        <authorList>
            <person name="Coil D.A."/>
            <person name="Jospin G."/>
            <person name="Darling A.E."/>
            <person name="Wallis C."/>
            <person name="Davis I.J."/>
            <person name="Harris S."/>
            <person name="Eisen J.A."/>
            <person name="Holcombe L.J."/>
            <person name="O'Flynn C."/>
        </authorList>
    </citation>
    <scope>NUCLEOTIDE SEQUENCE [LARGE SCALE GENOMIC DNA]</scope>
    <source>
        <strain evidence="1">OH5060</strain>
    </source>
</reference>
<organism evidence="1">
    <name type="scientific">Fusobacterium nucleatum</name>
    <dbReference type="NCBI Taxonomy" id="851"/>
    <lineage>
        <taxon>Bacteria</taxon>
        <taxon>Fusobacteriati</taxon>
        <taxon>Fusobacteriota</taxon>
        <taxon>Fusobacteriia</taxon>
        <taxon>Fusobacteriales</taxon>
        <taxon>Fusobacteriaceae</taxon>
        <taxon>Fusobacterium</taxon>
    </lineage>
</organism>
<proteinExistence type="predicted"/>